<dbReference type="EMBL" id="LJDB01000003">
    <property type="protein sequence ID" value="ONI42926.1"/>
    <property type="molecule type" value="Genomic_DNA"/>
</dbReference>
<protein>
    <submittedName>
        <fullName evidence="1">HAD family hydrolase</fullName>
    </submittedName>
</protein>
<sequence length="219" mass="25511">MKAVIFDLDGTLVDSMWVWEEIDKEFLRNLNIDPSVFNNEELGGMSFTETALYFKNKFNLTHSVDEIKITWNKMGATIYTEKVEIKPFVREFLKFLKQHNIKMGIASSNSRELVELILDRFEIIDYFDCIKVSCEVERGKPFPFIYMETAKELGVLPEECLVFEDIPDGVMAGKNAGMTVWAIRDRQSEKLVKELKTIADKWILDYDEARQIIIKEILC</sequence>
<evidence type="ECO:0000313" key="2">
    <source>
        <dbReference type="Proteomes" id="UP000188605"/>
    </source>
</evidence>
<keyword evidence="1" id="KW-0378">Hydrolase</keyword>
<proteinExistence type="predicted"/>
<reference evidence="1" key="1">
    <citation type="submission" date="2016-08" db="EMBL/GenBank/DDBJ databases">
        <authorList>
            <person name="Ngugi D.K."/>
            <person name="Miyake S."/>
            <person name="Stingl U."/>
        </authorList>
    </citation>
    <scope>NUCLEOTIDE SEQUENCE</scope>
    <source>
        <strain evidence="1">SCG-B11WGA-EpuloA1</strain>
    </source>
</reference>
<evidence type="ECO:0000313" key="1">
    <source>
        <dbReference type="EMBL" id="ONI42926.1"/>
    </source>
</evidence>
<dbReference type="Proteomes" id="UP000188605">
    <property type="component" value="Unassembled WGS sequence"/>
</dbReference>
<accession>A0ACC8XHP5</accession>
<keyword evidence="2" id="KW-1185">Reference proteome</keyword>
<comment type="caution">
    <text evidence="1">The sequence shown here is derived from an EMBL/GenBank/DDBJ whole genome shotgun (WGS) entry which is preliminary data.</text>
</comment>
<organism evidence="1 2">
    <name type="scientific">Candidatus Epulonipiscium fishelsonii</name>
    <dbReference type="NCBI Taxonomy" id="77094"/>
    <lineage>
        <taxon>Bacteria</taxon>
        <taxon>Bacillati</taxon>
        <taxon>Bacillota</taxon>
        <taxon>Clostridia</taxon>
        <taxon>Lachnospirales</taxon>
        <taxon>Lachnospiraceae</taxon>
        <taxon>Candidatus Epulonipiscium</taxon>
    </lineage>
</organism>
<name>A0ACC8XHP5_9FIRM</name>
<gene>
    <name evidence="1" type="ORF">AN396_12890</name>
</gene>